<dbReference type="Ensembl" id="ENSCLMT00005036936.1">
    <property type="protein sequence ID" value="ENSCLMP00005035509.1"/>
    <property type="gene ID" value="ENSCLMG00005016842.1"/>
</dbReference>
<evidence type="ECO:0000259" key="3">
    <source>
        <dbReference type="Pfam" id="PF03807"/>
    </source>
</evidence>
<dbReference type="PANTHER" id="PTHR11645:SF0">
    <property type="entry name" value="PYRROLINE-5-CARBOXYLATE REDUCTASE 3"/>
    <property type="match status" value="1"/>
</dbReference>
<sequence length="111" mass="11632">CHCYALSGKASDMDSQLKIGFIGAGNMAFGIAKGILAGNVLPVNVRVSAPSSRNLGRFQELGIAVTHSNVEVVSGSDVVFVAVKPHLVSPGLESYSRYIITMNIGSAFIVH</sequence>
<evidence type="ECO:0000313" key="4">
    <source>
        <dbReference type="Ensembl" id="ENSCLMP00005035509.1"/>
    </source>
</evidence>
<accession>A0A8C2ZZS3</accession>
<dbReference type="Pfam" id="PF03807">
    <property type="entry name" value="F420_oxidored"/>
    <property type="match status" value="1"/>
</dbReference>
<dbReference type="GO" id="GO:0004735">
    <property type="term" value="F:pyrroline-5-carboxylate reductase activity"/>
    <property type="evidence" value="ECO:0007669"/>
    <property type="project" value="TreeGrafter"/>
</dbReference>
<name>A0A8C2ZZS3_CYCLU</name>
<dbReference type="Gene3D" id="3.40.50.720">
    <property type="entry name" value="NAD(P)-binding Rossmann-like Domain"/>
    <property type="match status" value="1"/>
</dbReference>
<keyword evidence="5" id="KW-1185">Reference proteome</keyword>
<evidence type="ECO:0000256" key="1">
    <source>
        <dbReference type="ARBA" id="ARBA00005525"/>
    </source>
</evidence>
<dbReference type="PANTHER" id="PTHR11645">
    <property type="entry name" value="PYRROLINE-5-CARBOXYLATE REDUCTASE"/>
    <property type="match status" value="1"/>
</dbReference>
<evidence type="ECO:0000313" key="5">
    <source>
        <dbReference type="Proteomes" id="UP000694565"/>
    </source>
</evidence>
<reference evidence="4" key="2">
    <citation type="submission" date="2025-09" db="UniProtKB">
        <authorList>
            <consortium name="Ensembl"/>
        </authorList>
    </citation>
    <scope>IDENTIFICATION</scope>
</reference>
<protein>
    <submittedName>
        <fullName evidence="4">Pyrroline-5-carboxylate reductase 3</fullName>
    </submittedName>
</protein>
<proteinExistence type="inferred from homology"/>
<feature type="domain" description="Pyrroline-5-carboxylate reductase catalytic N-terminal" evidence="3">
    <location>
        <begin position="18"/>
        <end position="94"/>
    </location>
</feature>
<dbReference type="GeneTree" id="ENSGT00950000183044"/>
<dbReference type="GO" id="GO:0055129">
    <property type="term" value="P:L-proline biosynthetic process"/>
    <property type="evidence" value="ECO:0007669"/>
    <property type="project" value="TreeGrafter"/>
</dbReference>
<dbReference type="Proteomes" id="UP000694565">
    <property type="component" value="Unplaced"/>
</dbReference>
<dbReference type="SUPFAM" id="SSF51735">
    <property type="entry name" value="NAD(P)-binding Rossmann-fold domains"/>
    <property type="match status" value="1"/>
</dbReference>
<reference evidence="4" key="1">
    <citation type="submission" date="2025-08" db="UniProtKB">
        <authorList>
            <consortium name="Ensembl"/>
        </authorList>
    </citation>
    <scope>IDENTIFICATION</scope>
</reference>
<dbReference type="InterPro" id="IPR028939">
    <property type="entry name" value="P5C_Rdtase_cat_N"/>
</dbReference>
<dbReference type="AlphaFoldDB" id="A0A8C2ZZS3"/>
<dbReference type="InterPro" id="IPR036291">
    <property type="entry name" value="NAD(P)-bd_dom_sf"/>
</dbReference>
<keyword evidence="2" id="KW-0560">Oxidoreductase</keyword>
<organism evidence="4 5">
    <name type="scientific">Cyclopterus lumpus</name>
    <name type="common">Lumpsucker</name>
    <dbReference type="NCBI Taxonomy" id="8103"/>
    <lineage>
        <taxon>Eukaryota</taxon>
        <taxon>Metazoa</taxon>
        <taxon>Chordata</taxon>
        <taxon>Craniata</taxon>
        <taxon>Vertebrata</taxon>
        <taxon>Euteleostomi</taxon>
        <taxon>Actinopterygii</taxon>
        <taxon>Neopterygii</taxon>
        <taxon>Teleostei</taxon>
        <taxon>Neoteleostei</taxon>
        <taxon>Acanthomorphata</taxon>
        <taxon>Eupercaria</taxon>
        <taxon>Perciformes</taxon>
        <taxon>Cottioidei</taxon>
        <taxon>Cottales</taxon>
        <taxon>Cyclopteridae</taxon>
        <taxon>Cyclopterus</taxon>
    </lineage>
</organism>
<comment type="similarity">
    <text evidence="1">Belongs to the pyrroline-5-carboxylate reductase family.</text>
</comment>
<evidence type="ECO:0000256" key="2">
    <source>
        <dbReference type="ARBA" id="ARBA00023002"/>
    </source>
</evidence>